<dbReference type="GO" id="GO:0004129">
    <property type="term" value="F:cytochrome-c oxidase activity"/>
    <property type="evidence" value="ECO:0007669"/>
    <property type="project" value="InterPro"/>
</dbReference>
<evidence type="ECO:0000256" key="6">
    <source>
        <dbReference type="ARBA" id="ARBA00022989"/>
    </source>
</evidence>
<feature type="transmembrane region" description="Helical" evidence="9">
    <location>
        <begin position="168"/>
        <end position="190"/>
    </location>
</feature>
<dbReference type="OrthoDB" id="369754at2759"/>
<feature type="transmembrane region" description="Helical" evidence="9">
    <location>
        <begin position="82"/>
        <end position="106"/>
    </location>
</feature>
<name>A0A6P6RT49_9EIME</name>
<dbReference type="InterPro" id="IPR024791">
    <property type="entry name" value="Cyt_c/ubiquinol_Oxase_su3"/>
</dbReference>
<evidence type="ECO:0000256" key="4">
    <source>
        <dbReference type="ARBA" id="ARBA00022692"/>
    </source>
</evidence>
<feature type="transmembrane region" description="Helical" evidence="9">
    <location>
        <begin position="247"/>
        <end position="270"/>
    </location>
</feature>
<evidence type="ECO:0000256" key="3">
    <source>
        <dbReference type="ARBA" id="ARBA00015944"/>
    </source>
</evidence>
<keyword evidence="4 8" id="KW-0812">Transmembrane</keyword>
<dbReference type="InterPro" id="IPR013833">
    <property type="entry name" value="Cyt_c_oxidase_su3_a-hlx"/>
</dbReference>
<evidence type="ECO:0000256" key="9">
    <source>
        <dbReference type="SAM" id="Phobius"/>
    </source>
</evidence>
<dbReference type="GeneID" id="113146607"/>
<keyword evidence="5" id="KW-1278">Translocase</keyword>
<evidence type="ECO:0000256" key="8">
    <source>
        <dbReference type="RuleBase" id="RU003375"/>
    </source>
</evidence>
<dbReference type="GO" id="GO:0016020">
    <property type="term" value="C:membrane"/>
    <property type="evidence" value="ECO:0007669"/>
    <property type="project" value="UniProtKB-SubCell"/>
</dbReference>
<feature type="domain" description="Heme-copper oxidase subunit III family profile" evidence="10">
    <location>
        <begin position="90"/>
        <end position="277"/>
    </location>
</feature>
<evidence type="ECO:0000313" key="11">
    <source>
        <dbReference type="Proteomes" id="UP000515125"/>
    </source>
</evidence>
<sequence>METTGKVTACPKKLYKLYFLLSFYKNLMSNCSYLRIYTKISFLYATTLRYFTVGFLFSPFLLTVLVLFNFTFREVGTTSASMVSSICLGVISTELLLFVSFFWGAYTSILSPSYVTDSTLVSPTEGLVSISSRGLIVTITFLLSTASVILGYGILTSEKAIILNIQRGFLTLVIIALCFTSIQVCEYLGLAISINDGVLGTYLLWITGLHFSHVLLGAILLFFTFWRGSLQYNANTQIRTYNSSSILVLPLLESYTLLYWHFVEAIWLVIHFTFYTL</sequence>
<keyword evidence="8" id="KW-0496">Mitochondrion</keyword>
<reference evidence="12" key="1">
    <citation type="submission" date="2025-08" db="UniProtKB">
        <authorList>
            <consortium name="RefSeq"/>
        </authorList>
    </citation>
    <scope>IDENTIFICATION</scope>
</reference>
<gene>
    <name evidence="12" type="primary">LOC113146607</name>
</gene>
<dbReference type="Proteomes" id="UP000515125">
    <property type="component" value="Unplaced"/>
</dbReference>
<evidence type="ECO:0000313" key="12">
    <source>
        <dbReference type="RefSeq" id="XP_026190290.1"/>
    </source>
</evidence>
<proteinExistence type="inferred from homology"/>
<dbReference type="PROSITE" id="PS50253">
    <property type="entry name" value="COX3"/>
    <property type="match status" value="1"/>
</dbReference>
<dbReference type="Gene3D" id="1.20.120.80">
    <property type="entry name" value="Cytochrome c oxidase, subunit III, four-helix bundle"/>
    <property type="match status" value="1"/>
</dbReference>
<comment type="similarity">
    <text evidence="2 8">Belongs to the cytochrome c oxidase subunit 3 family.</text>
</comment>
<dbReference type="GO" id="GO:0006123">
    <property type="term" value="P:mitochondrial electron transport, cytochrome c to oxygen"/>
    <property type="evidence" value="ECO:0007669"/>
    <property type="project" value="TreeGrafter"/>
</dbReference>
<dbReference type="SUPFAM" id="SSF81452">
    <property type="entry name" value="Cytochrome c oxidase subunit III-like"/>
    <property type="match status" value="1"/>
</dbReference>
<dbReference type="InterPro" id="IPR000298">
    <property type="entry name" value="Cyt_c_oxidase-like_su3"/>
</dbReference>
<feature type="transmembrane region" description="Helical" evidence="9">
    <location>
        <begin position="50"/>
        <end position="70"/>
    </location>
</feature>
<comment type="function">
    <text evidence="8">Component of the cytochrome c oxidase, the last enzyme in the mitochondrial electron transport chain which drives oxidative phosphorylation. The respiratory chain contains 3 multisubunit complexes succinate dehydrogenase (complex II, CII), ubiquinol-cytochrome c oxidoreductase (cytochrome b-c1 complex, complex III, CIII) and cytochrome c oxidase (complex IV, CIV), that cooperate to transfer electrons derived from NADH and succinate to molecular oxygen, creating an electrochemical gradient over the inner membrane that drives transmembrane transport and the ATP synthase. Cytochrome c oxidase is the component of the respiratory chain that catalyzes the reduction of oxygen to water. Electrons originating from reduced cytochrome c in the intermembrane space (IMS) are transferred via the dinuclear copper A center (CU(A)) of subunit 2 and heme A of subunit 1 to the active site in subunit 1, a binuclear center (BNC) formed by heme A3 and copper B (CU(B)). The BNC reduces molecular oxygen to 2 water molecules using 4 electrons from cytochrome c in the IMS and 4 protons from the mitochondrial matrix.</text>
</comment>
<evidence type="ECO:0000256" key="1">
    <source>
        <dbReference type="ARBA" id="ARBA00004141"/>
    </source>
</evidence>
<accession>A0A6P6RT49</accession>
<feature type="transmembrane region" description="Helical" evidence="9">
    <location>
        <begin position="202"/>
        <end position="226"/>
    </location>
</feature>
<organism evidence="11 12">
    <name type="scientific">Cyclospora cayetanensis</name>
    <dbReference type="NCBI Taxonomy" id="88456"/>
    <lineage>
        <taxon>Eukaryota</taxon>
        <taxon>Sar</taxon>
        <taxon>Alveolata</taxon>
        <taxon>Apicomplexa</taxon>
        <taxon>Conoidasida</taxon>
        <taxon>Coccidia</taxon>
        <taxon>Eucoccidiorida</taxon>
        <taxon>Eimeriorina</taxon>
        <taxon>Eimeriidae</taxon>
        <taxon>Cyclospora</taxon>
    </lineage>
</organism>
<dbReference type="RefSeq" id="XP_026190290.1">
    <property type="nucleotide sequence ID" value="XM_026334505.1"/>
</dbReference>
<comment type="subcellular location">
    <subcellularLocation>
        <location evidence="1">Membrane</location>
        <topology evidence="1">Multi-pass membrane protein</topology>
    </subcellularLocation>
</comment>
<keyword evidence="7 9" id="KW-0472">Membrane</keyword>
<dbReference type="CDD" id="cd00386">
    <property type="entry name" value="Heme_Cu_Oxidase_III_like"/>
    <property type="match status" value="1"/>
</dbReference>
<evidence type="ECO:0000256" key="7">
    <source>
        <dbReference type="ARBA" id="ARBA00023136"/>
    </source>
</evidence>
<dbReference type="AlphaFoldDB" id="A0A6P6RT49"/>
<keyword evidence="6 9" id="KW-1133">Transmembrane helix</keyword>
<keyword evidence="11" id="KW-1185">Reference proteome</keyword>
<protein>
    <recommendedName>
        <fullName evidence="3 8">Cytochrome c oxidase subunit 3</fullName>
    </recommendedName>
</protein>
<dbReference type="Pfam" id="PF00510">
    <property type="entry name" value="COX3"/>
    <property type="match status" value="1"/>
</dbReference>
<dbReference type="PANTHER" id="PTHR11403:SF7">
    <property type="entry name" value="CYTOCHROME C OXIDASE SUBUNIT 3"/>
    <property type="match status" value="1"/>
</dbReference>
<dbReference type="PANTHER" id="PTHR11403">
    <property type="entry name" value="CYTOCHROME C OXIDASE SUBUNIT III"/>
    <property type="match status" value="1"/>
</dbReference>
<evidence type="ECO:0000259" key="10">
    <source>
        <dbReference type="PROSITE" id="PS50253"/>
    </source>
</evidence>
<dbReference type="GO" id="GO:0005739">
    <property type="term" value="C:mitochondrion"/>
    <property type="evidence" value="ECO:0007669"/>
    <property type="project" value="TreeGrafter"/>
</dbReference>
<feature type="transmembrane region" description="Helical" evidence="9">
    <location>
        <begin position="135"/>
        <end position="156"/>
    </location>
</feature>
<dbReference type="InterPro" id="IPR035973">
    <property type="entry name" value="Cyt_c_oxidase_su3-like_sf"/>
</dbReference>
<evidence type="ECO:0000256" key="2">
    <source>
        <dbReference type="ARBA" id="ARBA00010581"/>
    </source>
</evidence>
<evidence type="ECO:0000256" key="5">
    <source>
        <dbReference type="ARBA" id="ARBA00022967"/>
    </source>
</evidence>